<dbReference type="GeneID" id="55624464"/>
<dbReference type="KEGG" id="vg:55624464"/>
<keyword evidence="2" id="KW-1185">Reference proteome</keyword>
<reference evidence="1 2" key="1">
    <citation type="submission" date="2019-10" db="EMBL/GenBank/DDBJ databases">
        <authorList>
            <person name="Garlena R.A."/>
            <person name="Russell D.A."/>
            <person name="Pope W.H."/>
            <person name="Jacobs-Sera D."/>
            <person name="Hatfull G.F."/>
        </authorList>
    </citation>
    <scope>NUCLEOTIDE SEQUENCE [LARGE SCALE GENOMIC DNA]</scope>
</reference>
<gene>
    <name evidence="1" type="primary">25</name>
    <name evidence="1" type="ORF">PBI_INDLULAMITHI_25</name>
</gene>
<organism evidence="1 2">
    <name type="scientific">Mycobacterium phage Indlulamithi</name>
    <dbReference type="NCBI Taxonomy" id="2656582"/>
    <lineage>
        <taxon>Viruses</taxon>
        <taxon>Duplodnaviria</taxon>
        <taxon>Heunggongvirae</taxon>
        <taxon>Uroviricota</taxon>
        <taxon>Caudoviricetes</taxon>
        <taxon>Indlulamithivirus</taxon>
        <taxon>Indlulamithivirus indlulamithi</taxon>
    </lineage>
</organism>
<dbReference type="Proteomes" id="UP000423609">
    <property type="component" value="Segment"/>
</dbReference>
<name>A0A649VCN0_9CAUD</name>
<evidence type="ECO:0000313" key="1">
    <source>
        <dbReference type="EMBL" id="QGJ90066.1"/>
    </source>
</evidence>
<accession>A0A649VCN0</accession>
<proteinExistence type="predicted"/>
<dbReference type="EMBL" id="MN585993">
    <property type="protein sequence ID" value="QGJ90066.1"/>
    <property type="molecule type" value="Genomic_DNA"/>
</dbReference>
<evidence type="ECO:0000313" key="2">
    <source>
        <dbReference type="Proteomes" id="UP000423609"/>
    </source>
</evidence>
<sequence length="291" mass="33253">MPINKNLEPGQYQIGDLVMGPFTPFAIESIDIGNYDVNSQDTQSMMSDEIRFGQDTFKPSPLQLTINVQVNRMVENVAAMMASVPQLNFADDPNLHDLQREWRAPETLKEWGAIKPLLFCGGDGITRQFYGRPGKFTYKKHRQAGSLFYQCQAEFRRSDTFAYSDKEFYVDFAPNVPQTLTRTIGTAPSWVRFFIVGPANHPVINWGTKQIELDWNVEAGQIVEISSYPWQRRVVDNTGLSLAARIVTDRPYLDSIYFNDHEPKLISWTATGTNAVSKMRVLWHDGWQVMD</sequence>
<protein>
    <submittedName>
        <fullName evidence="1">Minor tail protein</fullName>
    </submittedName>
</protein>
<dbReference type="RefSeq" id="YP_009853777.1">
    <property type="nucleotide sequence ID" value="NC_048824.1"/>
</dbReference>